<accession>A0A1M7YIN6</accession>
<evidence type="ECO:0000313" key="3">
    <source>
        <dbReference type="Proteomes" id="UP000184603"/>
    </source>
</evidence>
<gene>
    <name evidence="2" type="ORF">SAMN02745220_04579</name>
</gene>
<feature type="signal peptide" evidence="1">
    <location>
        <begin position="1"/>
        <end position="25"/>
    </location>
</feature>
<keyword evidence="3" id="KW-1185">Reference proteome</keyword>
<keyword evidence="1" id="KW-0732">Signal</keyword>
<reference evidence="2 3" key="1">
    <citation type="submission" date="2016-12" db="EMBL/GenBank/DDBJ databases">
        <authorList>
            <person name="Song W.-J."/>
            <person name="Kurnit D.M."/>
        </authorList>
    </citation>
    <scope>NUCLEOTIDE SEQUENCE [LARGE SCALE GENOMIC DNA]</scope>
    <source>
        <strain evidence="2 3">DSM 18488</strain>
    </source>
</reference>
<dbReference type="OrthoDB" id="5456013at2"/>
<proteinExistence type="predicted"/>
<dbReference type="Proteomes" id="UP000184603">
    <property type="component" value="Unassembled WGS sequence"/>
</dbReference>
<feature type="chain" id="PRO_5012907153" evidence="1">
    <location>
        <begin position="26"/>
        <end position="200"/>
    </location>
</feature>
<protein>
    <submittedName>
        <fullName evidence="2">Uncharacterized protein</fullName>
    </submittedName>
</protein>
<organism evidence="2 3">
    <name type="scientific">Desulfopila aestuarii DSM 18488</name>
    <dbReference type="NCBI Taxonomy" id="1121416"/>
    <lineage>
        <taxon>Bacteria</taxon>
        <taxon>Pseudomonadati</taxon>
        <taxon>Thermodesulfobacteriota</taxon>
        <taxon>Desulfobulbia</taxon>
        <taxon>Desulfobulbales</taxon>
        <taxon>Desulfocapsaceae</taxon>
        <taxon>Desulfopila</taxon>
    </lineage>
</organism>
<dbReference type="AlphaFoldDB" id="A0A1M7YIN6"/>
<name>A0A1M7YIN6_9BACT</name>
<dbReference type="RefSeq" id="WP_073616041.1">
    <property type="nucleotide sequence ID" value="NZ_FRFE01000036.1"/>
</dbReference>
<dbReference type="EMBL" id="FRFE01000036">
    <property type="protein sequence ID" value="SHO52470.1"/>
    <property type="molecule type" value="Genomic_DNA"/>
</dbReference>
<dbReference type="STRING" id="1121416.SAMN02745220_04579"/>
<sequence length="200" mass="23336">MKPTRTIVLAIACCLCFINSTSVLAKGKAPLEVGGFVLGSDVGDYPDAMNTNFLKEMVITDWHGFRKGVISYGICKYPNKIVRIELKYEDQTKEYFLKLLSEYKKQFGAPDEWKGDSFGILHIWKWYFKDSANRTISLLLQHNLRNPNESIGNVVKLSYTDMMEEERECFNQMCEEKKSDKDRERLEQLKKPDWQFLIPR</sequence>
<evidence type="ECO:0000313" key="2">
    <source>
        <dbReference type="EMBL" id="SHO52470.1"/>
    </source>
</evidence>
<evidence type="ECO:0000256" key="1">
    <source>
        <dbReference type="SAM" id="SignalP"/>
    </source>
</evidence>